<dbReference type="PROSITE" id="PS50893">
    <property type="entry name" value="ABC_TRANSPORTER_2"/>
    <property type="match status" value="1"/>
</dbReference>
<name>A0A426DJ19_9FIRM</name>
<dbReference type="Gene3D" id="3.40.50.300">
    <property type="entry name" value="P-loop containing nucleotide triphosphate hydrolases"/>
    <property type="match status" value="1"/>
</dbReference>
<protein>
    <submittedName>
        <fullName evidence="6">ABC transporter ATP-binding protein</fullName>
    </submittedName>
</protein>
<dbReference type="Proteomes" id="UP000274920">
    <property type="component" value="Unassembled WGS sequence"/>
</dbReference>
<dbReference type="InterPro" id="IPR027417">
    <property type="entry name" value="P-loop_NTPase"/>
</dbReference>
<dbReference type="PANTHER" id="PTHR42711">
    <property type="entry name" value="ABC TRANSPORTER ATP-BINDING PROTEIN"/>
    <property type="match status" value="1"/>
</dbReference>
<evidence type="ECO:0000259" key="5">
    <source>
        <dbReference type="PROSITE" id="PS50893"/>
    </source>
</evidence>
<comment type="similarity">
    <text evidence="1">Belongs to the ABC transporter superfamily.</text>
</comment>
<evidence type="ECO:0000256" key="4">
    <source>
        <dbReference type="ARBA" id="ARBA00022840"/>
    </source>
</evidence>
<dbReference type="InterPro" id="IPR050763">
    <property type="entry name" value="ABC_transporter_ATP-binding"/>
</dbReference>
<dbReference type="EMBL" id="RHJS01000002">
    <property type="protein sequence ID" value="RRK32755.1"/>
    <property type="molecule type" value="Genomic_DNA"/>
</dbReference>
<evidence type="ECO:0000256" key="3">
    <source>
        <dbReference type="ARBA" id="ARBA00022741"/>
    </source>
</evidence>
<keyword evidence="3" id="KW-0547">Nucleotide-binding</keyword>
<accession>A0A426DJ19</accession>
<dbReference type="InterPro" id="IPR003439">
    <property type="entry name" value="ABC_transporter-like_ATP-bd"/>
</dbReference>
<evidence type="ECO:0000313" key="6">
    <source>
        <dbReference type="EMBL" id="RRK32755.1"/>
    </source>
</evidence>
<keyword evidence="7" id="KW-1185">Reference proteome</keyword>
<evidence type="ECO:0000256" key="1">
    <source>
        <dbReference type="ARBA" id="ARBA00005417"/>
    </source>
</evidence>
<reference evidence="6" key="1">
    <citation type="submission" date="2018-10" db="EMBL/GenBank/DDBJ databases">
        <title>Schaedlerella arabinophila gen. nov. sp. nov., isolated from the mouse intestinal tract and comparative analysis with the genome of the closely related altered Schaedler flora strain ASF502.</title>
        <authorList>
            <person name="Miyake S."/>
            <person name="Soh M."/>
            <person name="Seedorf H."/>
        </authorList>
    </citation>
    <scope>NUCLEOTIDE SEQUENCE [LARGE SCALE GENOMIC DNA]</scope>
    <source>
        <strain evidence="6">DSM 106076</strain>
    </source>
</reference>
<sequence length="258" mass="29151">MIEIRNLTKIYKLNKKQMKESKTTNPIKTAVDDLSLRAVPGEIYGLLGPNGAGKTTTLRCISTIIRPTRGEIYVAGHEVQKEPEQVRERIGFLTGDIKLDPQFSVDYMFDFFGRLHHVPQEKLQARKEELFEYFEIRDFAHKKIKELSTGMGQKAAIAVCLVHDPDIVIFDEPTNGLDVVTARGVTDYLKKLRNEGKLVIISTHIMSEAEKICDRIGVIIDGQKVAEGRLGEILQETGTEDLEDAFFELYRGRKGEAL</sequence>
<dbReference type="GO" id="GO:0005524">
    <property type="term" value="F:ATP binding"/>
    <property type="evidence" value="ECO:0007669"/>
    <property type="project" value="UniProtKB-KW"/>
</dbReference>
<dbReference type="PANTHER" id="PTHR42711:SF5">
    <property type="entry name" value="ABC TRANSPORTER ATP-BINDING PROTEIN NATA"/>
    <property type="match status" value="1"/>
</dbReference>
<organism evidence="6 7">
    <name type="scientific">Schaedlerella arabinosiphila</name>
    <dbReference type="NCBI Taxonomy" id="2044587"/>
    <lineage>
        <taxon>Bacteria</taxon>
        <taxon>Bacillati</taxon>
        <taxon>Bacillota</taxon>
        <taxon>Clostridia</taxon>
        <taxon>Lachnospirales</taxon>
        <taxon>Lachnospiraceae</taxon>
        <taxon>Schaedlerella</taxon>
    </lineage>
</organism>
<evidence type="ECO:0000313" key="7">
    <source>
        <dbReference type="Proteomes" id="UP000274920"/>
    </source>
</evidence>
<dbReference type="SMART" id="SM00382">
    <property type="entry name" value="AAA"/>
    <property type="match status" value="1"/>
</dbReference>
<dbReference type="RefSeq" id="WP_125128196.1">
    <property type="nucleotide sequence ID" value="NZ_RHJS01000002.1"/>
</dbReference>
<keyword evidence="4 6" id="KW-0067">ATP-binding</keyword>
<feature type="domain" description="ABC transporter" evidence="5">
    <location>
        <begin position="2"/>
        <end position="246"/>
    </location>
</feature>
<evidence type="ECO:0000256" key="2">
    <source>
        <dbReference type="ARBA" id="ARBA00022448"/>
    </source>
</evidence>
<dbReference type="Pfam" id="PF00005">
    <property type="entry name" value="ABC_tran"/>
    <property type="match status" value="1"/>
</dbReference>
<comment type="caution">
    <text evidence="6">The sequence shown here is derived from an EMBL/GenBank/DDBJ whole genome shotgun (WGS) entry which is preliminary data.</text>
</comment>
<dbReference type="AlphaFoldDB" id="A0A426DJ19"/>
<keyword evidence="2" id="KW-0813">Transport</keyword>
<dbReference type="SUPFAM" id="SSF52540">
    <property type="entry name" value="P-loop containing nucleoside triphosphate hydrolases"/>
    <property type="match status" value="1"/>
</dbReference>
<dbReference type="InterPro" id="IPR003593">
    <property type="entry name" value="AAA+_ATPase"/>
</dbReference>
<dbReference type="GO" id="GO:0016887">
    <property type="term" value="F:ATP hydrolysis activity"/>
    <property type="evidence" value="ECO:0007669"/>
    <property type="project" value="InterPro"/>
</dbReference>
<proteinExistence type="inferred from homology"/>
<gene>
    <name evidence="6" type="ORF">EBB54_16365</name>
</gene>